<gene>
    <name evidence="8" type="ORF">JYU34_019987</name>
</gene>
<comment type="subunit">
    <text evidence="1">Self-associates forming complexes of several hundred monomers.</text>
</comment>
<dbReference type="EMBL" id="JAHIBW010000027">
    <property type="protein sequence ID" value="KAG7297054.1"/>
    <property type="molecule type" value="Genomic_DNA"/>
</dbReference>
<comment type="caution">
    <text evidence="8">The sequence shown here is derived from an EMBL/GenBank/DDBJ whole genome shotgun (WGS) entry which is preliminary data.</text>
</comment>
<evidence type="ECO:0000259" key="7">
    <source>
        <dbReference type="Pfam" id="PF13873"/>
    </source>
</evidence>
<evidence type="ECO:0000313" key="9">
    <source>
        <dbReference type="Proteomes" id="UP000823941"/>
    </source>
</evidence>
<keyword evidence="3" id="KW-0805">Transcription regulation</keyword>
<evidence type="ECO:0000256" key="6">
    <source>
        <dbReference type="SAM" id="MobiDB-lite"/>
    </source>
</evidence>
<dbReference type="Proteomes" id="UP000823941">
    <property type="component" value="Chromosome 27"/>
</dbReference>
<feature type="compositionally biased region" description="Basic and acidic residues" evidence="6">
    <location>
        <begin position="152"/>
        <end position="161"/>
    </location>
</feature>
<dbReference type="InterPro" id="IPR028002">
    <property type="entry name" value="Myb_DNA-bind_5"/>
</dbReference>
<sequence length="203" mass="23054">MDDTARKTRRVSSEQREAMLKYLKEHPKLLKGRGTPQAFRQKHNSWTELAKILNNMGSGAKKTPDRWVKSFQDWKCDLKSKQPRRAPGAHERALLALIRSEEGEDPLESTHDDSSPEAEPVELKAEPAELSDSSSQRSTPEPPAQRRKRKKNSDDDKEDRAILAMEQQASSLHRMATAMERIADAVTLAVERLTNGNNNRQFV</sequence>
<evidence type="ECO:0000256" key="4">
    <source>
        <dbReference type="ARBA" id="ARBA00023163"/>
    </source>
</evidence>
<evidence type="ECO:0000256" key="3">
    <source>
        <dbReference type="ARBA" id="ARBA00023015"/>
    </source>
</evidence>
<keyword evidence="4" id="KW-0804">Transcription</keyword>
<evidence type="ECO:0000256" key="1">
    <source>
        <dbReference type="ARBA" id="ARBA00011764"/>
    </source>
</evidence>
<keyword evidence="9" id="KW-1185">Reference proteome</keyword>
<reference evidence="8 9" key="1">
    <citation type="submission" date="2021-06" db="EMBL/GenBank/DDBJ databases">
        <title>A haploid diamondback moth (Plutella xylostella L.) genome assembly resolves 31 chromosomes and identifies a diamide resistance mutation.</title>
        <authorList>
            <person name="Ward C.M."/>
            <person name="Perry K.D."/>
            <person name="Baker G."/>
            <person name="Powis K."/>
            <person name="Heckel D.G."/>
            <person name="Baxter S.W."/>
        </authorList>
    </citation>
    <scope>NUCLEOTIDE SEQUENCE [LARGE SCALE GENOMIC DNA]</scope>
    <source>
        <strain evidence="8 9">LV</strain>
        <tissue evidence="8">Single pupa</tissue>
    </source>
</reference>
<dbReference type="Pfam" id="PF13873">
    <property type="entry name" value="Myb_DNA-bind_5"/>
    <property type="match status" value="1"/>
</dbReference>
<feature type="region of interest" description="Disordered" evidence="6">
    <location>
        <begin position="98"/>
        <end position="162"/>
    </location>
</feature>
<feature type="domain" description="Myb/SANT-like DNA-binding" evidence="7">
    <location>
        <begin position="8"/>
        <end position="81"/>
    </location>
</feature>
<accession>A0ABQ7PVX0</accession>
<evidence type="ECO:0000313" key="8">
    <source>
        <dbReference type="EMBL" id="KAG7297054.1"/>
    </source>
</evidence>
<name>A0ABQ7PVX0_PLUXY</name>
<protein>
    <recommendedName>
        <fullName evidence="2">Regulatory protein zeste</fullName>
    </recommendedName>
</protein>
<comment type="function">
    <text evidence="5">Involved in transvection phenomena (= synapsis-dependent gene expression), where the synaptic pairing of chromosomes carrying genes with which zeste interacts influences the expression of these genes. Zeste binds to DNA and stimulates transcription from a nearby promoter.</text>
</comment>
<organism evidence="8 9">
    <name type="scientific">Plutella xylostella</name>
    <name type="common">Diamondback moth</name>
    <name type="synonym">Plutella maculipennis</name>
    <dbReference type="NCBI Taxonomy" id="51655"/>
    <lineage>
        <taxon>Eukaryota</taxon>
        <taxon>Metazoa</taxon>
        <taxon>Ecdysozoa</taxon>
        <taxon>Arthropoda</taxon>
        <taxon>Hexapoda</taxon>
        <taxon>Insecta</taxon>
        <taxon>Pterygota</taxon>
        <taxon>Neoptera</taxon>
        <taxon>Endopterygota</taxon>
        <taxon>Lepidoptera</taxon>
        <taxon>Glossata</taxon>
        <taxon>Ditrysia</taxon>
        <taxon>Yponomeutoidea</taxon>
        <taxon>Plutellidae</taxon>
        <taxon>Plutella</taxon>
    </lineage>
</organism>
<proteinExistence type="predicted"/>
<evidence type="ECO:0000256" key="5">
    <source>
        <dbReference type="ARBA" id="ARBA00025466"/>
    </source>
</evidence>
<evidence type="ECO:0000256" key="2">
    <source>
        <dbReference type="ARBA" id="ARBA00016807"/>
    </source>
</evidence>